<reference evidence="1 2" key="1">
    <citation type="submission" date="2018-08" db="EMBL/GenBank/DDBJ databases">
        <title>Comamonas testosteroni strain SWCO2.</title>
        <authorList>
            <person name="Jiang N."/>
            <person name="Zhang X.Z."/>
        </authorList>
    </citation>
    <scope>NUCLEOTIDE SEQUENCE [LARGE SCALE GENOMIC DNA]</scope>
    <source>
        <strain evidence="1 2">SWCO2</strain>
    </source>
</reference>
<evidence type="ECO:0000313" key="1">
    <source>
        <dbReference type="EMBL" id="RGE41356.1"/>
    </source>
</evidence>
<name>A0A373FB23_COMTE</name>
<sequence>MILGRALFIVLLNRWPALVWVAFRCVMSSFSEFYKYSYNSFNFNRLSDFLLLMSYSPQEEFSDSAVPSALPLPKKTL</sequence>
<accession>A0A373FB23</accession>
<dbReference type="EMBL" id="QURR01000029">
    <property type="protein sequence ID" value="RGE41356.1"/>
    <property type="molecule type" value="Genomic_DNA"/>
</dbReference>
<dbReference type="Proteomes" id="UP000261948">
    <property type="component" value="Unassembled WGS sequence"/>
</dbReference>
<comment type="caution">
    <text evidence="1">The sequence shown here is derived from an EMBL/GenBank/DDBJ whole genome shotgun (WGS) entry which is preliminary data.</text>
</comment>
<evidence type="ECO:0000313" key="2">
    <source>
        <dbReference type="Proteomes" id="UP000261948"/>
    </source>
</evidence>
<gene>
    <name evidence="1" type="ORF">DZC30_18785</name>
</gene>
<protein>
    <submittedName>
        <fullName evidence="1">Uncharacterized protein</fullName>
    </submittedName>
</protein>
<keyword evidence="2" id="KW-1185">Reference proteome</keyword>
<organism evidence="1 2">
    <name type="scientific">Comamonas testosteroni</name>
    <name type="common">Pseudomonas testosteroni</name>
    <dbReference type="NCBI Taxonomy" id="285"/>
    <lineage>
        <taxon>Bacteria</taxon>
        <taxon>Pseudomonadati</taxon>
        <taxon>Pseudomonadota</taxon>
        <taxon>Betaproteobacteria</taxon>
        <taxon>Burkholderiales</taxon>
        <taxon>Comamonadaceae</taxon>
        <taxon>Comamonas</taxon>
    </lineage>
</organism>
<dbReference type="AlphaFoldDB" id="A0A373FB23"/>
<proteinExistence type="predicted"/>